<feature type="non-terminal residue" evidence="1">
    <location>
        <position position="69"/>
    </location>
</feature>
<dbReference type="Proteomes" id="UP000276215">
    <property type="component" value="Unassembled WGS sequence"/>
</dbReference>
<evidence type="ECO:0000313" key="2">
    <source>
        <dbReference type="Proteomes" id="UP000276215"/>
    </source>
</evidence>
<name>A0A3N4J2J0_9PEZI</name>
<protein>
    <submittedName>
        <fullName evidence="1">Uncharacterized protein</fullName>
    </submittedName>
</protein>
<proteinExistence type="predicted"/>
<accession>A0A3N4J2J0</accession>
<evidence type="ECO:0000313" key="1">
    <source>
        <dbReference type="EMBL" id="RPA91447.1"/>
    </source>
</evidence>
<dbReference type="EMBL" id="ML120496">
    <property type="protein sequence ID" value="RPA91447.1"/>
    <property type="molecule type" value="Genomic_DNA"/>
</dbReference>
<organism evidence="1 2">
    <name type="scientific">Choiromyces venosus 120613-1</name>
    <dbReference type="NCBI Taxonomy" id="1336337"/>
    <lineage>
        <taxon>Eukaryota</taxon>
        <taxon>Fungi</taxon>
        <taxon>Dikarya</taxon>
        <taxon>Ascomycota</taxon>
        <taxon>Pezizomycotina</taxon>
        <taxon>Pezizomycetes</taxon>
        <taxon>Pezizales</taxon>
        <taxon>Tuberaceae</taxon>
        <taxon>Choiromyces</taxon>
    </lineage>
</organism>
<reference evidence="1 2" key="1">
    <citation type="journal article" date="2018" name="Nat. Ecol. Evol.">
        <title>Pezizomycetes genomes reveal the molecular basis of ectomycorrhizal truffle lifestyle.</title>
        <authorList>
            <person name="Murat C."/>
            <person name="Payen T."/>
            <person name="Noel B."/>
            <person name="Kuo A."/>
            <person name="Morin E."/>
            <person name="Chen J."/>
            <person name="Kohler A."/>
            <person name="Krizsan K."/>
            <person name="Balestrini R."/>
            <person name="Da Silva C."/>
            <person name="Montanini B."/>
            <person name="Hainaut M."/>
            <person name="Levati E."/>
            <person name="Barry K.W."/>
            <person name="Belfiori B."/>
            <person name="Cichocki N."/>
            <person name="Clum A."/>
            <person name="Dockter R.B."/>
            <person name="Fauchery L."/>
            <person name="Guy J."/>
            <person name="Iotti M."/>
            <person name="Le Tacon F."/>
            <person name="Lindquist E.A."/>
            <person name="Lipzen A."/>
            <person name="Malagnac F."/>
            <person name="Mello A."/>
            <person name="Molinier V."/>
            <person name="Miyauchi S."/>
            <person name="Poulain J."/>
            <person name="Riccioni C."/>
            <person name="Rubini A."/>
            <person name="Sitrit Y."/>
            <person name="Splivallo R."/>
            <person name="Traeger S."/>
            <person name="Wang M."/>
            <person name="Zifcakova L."/>
            <person name="Wipf D."/>
            <person name="Zambonelli A."/>
            <person name="Paolocci F."/>
            <person name="Nowrousian M."/>
            <person name="Ottonello S."/>
            <person name="Baldrian P."/>
            <person name="Spatafora J.W."/>
            <person name="Henrissat B."/>
            <person name="Nagy L.G."/>
            <person name="Aury J.M."/>
            <person name="Wincker P."/>
            <person name="Grigoriev I.V."/>
            <person name="Bonfante P."/>
            <person name="Martin F.M."/>
        </authorList>
    </citation>
    <scope>NUCLEOTIDE SEQUENCE [LARGE SCALE GENOMIC DNA]</scope>
    <source>
        <strain evidence="1 2">120613-1</strain>
    </source>
</reference>
<sequence length="69" mass="7711">VLSADSNSTIDLANKLKLNYASKHIDISDYFTCEPLEDQLISLLHILLSENLSNICMKGLPCPQHDHLC</sequence>
<feature type="non-terminal residue" evidence="1">
    <location>
        <position position="1"/>
    </location>
</feature>
<dbReference type="AlphaFoldDB" id="A0A3N4J2J0"/>
<gene>
    <name evidence="1" type="ORF">L873DRAFT_1614113</name>
</gene>
<keyword evidence="2" id="KW-1185">Reference proteome</keyword>